<dbReference type="RefSeq" id="WP_081745788.1">
    <property type="nucleotide sequence ID" value="NZ_NEVK01000008.1"/>
</dbReference>
<comment type="subcellular location">
    <subcellularLocation>
        <location evidence="1">Fimbrium</location>
    </subcellularLocation>
</comment>
<feature type="chain" id="PRO_5012333880" description="Fimbrial protein" evidence="5">
    <location>
        <begin position="25"/>
        <end position="187"/>
    </location>
</feature>
<dbReference type="InterPro" id="IPR008966">
    <property type="entry name" value="Adhesion_dom_sf"/>
</dbReference>
<dbReference type="Proteomes" id="UP000216947">
    <property type="component" value="Unassembled WGS sequence"/>
</dbReference>
<feature type="signal peptide" evidence="5">
    <location>
        <begin position="1"/>
        <end position="24"/>
    </location>
</feature>
<keyword evidence="3 5" id="KW-0732">Signal</keyword>
<protein>
    <recommendedName>
        <fullName evidence="8">Fimbrial protein</fullName>
    </recommendedName>
</protein>
<dbReference type="EMBL" id="NEVK01000008">
    <property type="protein sequence ID" value="OZI16297.1"/>
    <property type="molecule type" value="Genomic_DNA"/>
</dbReference>
<dbReference type="SUPFAM" id="SSF49401">
    <property type="entry name" value="Bacterial adhesins"/>
    <property type="match status" value="1"/>
</dbReference>
<name>A0A261QUU9_9BORD</name>
<evidence type="ECO:0000256" key="4">
    <source>
        <dbReference type="ARBA" id="ARBA00023263"/>
    </source>
</evidence>
<dbReference type="InterPro" id="IPR036937">
    <property type="entry name" value="Adhesion_dom_fimbrial_sf"/>
</dbReference>
<evidence type="ECO:0000313" key="7">
    <source>
        <dbReference type="Proteomes" id="UP000216947"/>
    </source>
</evidence>
<organism evidence="6 7">
    <name type="scientific">Bordetella genomosp. 7</name>
    <dbReference type="NCBI Taxonomy" id="1416805"/>
    <lineage>
        <taxon>Bacteria</taxon>
        <taxon>Pseudomonadati</taxon>
        <taxon>Pseudomonadota</taxon>
        <taxon>Betaproteobacteria</taxon>
        <taxon>Burkholderiales</taxon>
        <taxon>Alcaligenaceae</taxon>
        <taxon>Bordetella</taxon>
    </lineage>
</organism>
<keyword evidence="7" id="KW-1185">Reference proteome</keyword>
<keyword evidence="4" id="KW-0281">Fimbrium</keyword>
<proteinExistence type="inferred from homology"/>
<evidence type="ECO:0000256" key="5">
    <source>
        <dbReference type="SAM" id="SignalP"/>
    </source>
</evidence>
<evidence type="ECO:0000256" key="2">
    <source>
        <dbReference type="ARBA" id="ARBA00006671"/>
    </source>
</evidence>
<dbReference type="InterPro" id="IPR050263">
    <property type="entry name" value="Bact_Fimbrial_Adh_Pro"/>
</dbReference>
<evidence type="ECO:0000256" key="1">
    <source>
        <dbReference type="ARBA" id="ARBA00004561"/>
    </source>
</evidence>
<sequence length="187" mass="19791">MTTVRLLRYLTLLALTSVAPCGLAQSGTLLFQGTIAANSCAVHTHAHGAPVRSLSPTFTVDLPTVGTDALTTRGQTAGWSPFVIRIGQCGGFARLVRAHFEPGTFVDPATGRLDVDAHSSARNVQIALREQGSARHILIGAPVGQQGPTPQLLQDHAMLVYEAGYYALGQASPGSVRTSVEYNLVYH</sequence>
<dbReference type="InterPro" id="IPR039458">
    <property type="entry name" value="FimA-like"/>
</dbReference>
<comment type="similarity">
    <text evidence="2">Belongs to the fimbrial protein family.</text>
</comment>
<dbReference type="Gene3D" id="2.60.40.1090">
    <property type="entry name" value="Fimbrial-type adhesion domain"/>
    <property type="match status" value="1"/>
</dbReference>
<dbReference type="PANTHER" id="PTHR33420">
    <property type="entry name" value="FIMBRIAL SUBUNIT ELFA-RELATED"/>
    <property type="match status" value="1"/>
</dbReference>
<accession>A0A261QUU9</accession>
<dbReference type="Pfam" id="PF16970">
    <property type="entry name" value="FimA"/>
    <property type="match status" value="1"/>
</dbReference>
<dbReference type="PANTHER" id="PTHR33420:SF3">
    <property type="entry name" value="FIMBRIAL SUBUNIT ELFA"/>
    <property type="match status" value="1"/>
</dbReference>
<comment type="caution">
    <text evidence="6">The sequence shown here is derived from an EMBL/GenBank/DDBJ whole genome shotgun (WGS) entry which is preliminary data.</text>
</comment>
<dbReference type="GO" id="GO:0043709">
    <property type="term" value="P:cell adhesion involved in single-species biofilm formation"/>
    <property type="evidence" value="ECO:0007669"/>
    <property type="project" value="TreeGrafter"/>
</dbReference>
<evidence type="ECO:0000313" key="6">
    <source>
        <dbReference type="EMBL" id="OZI16297.1"/>
    </source>
</evidence>
<evidence type="ECO:0008006" key="8">
    <source>
        <dbReference type="Google" id="ProtNLM"/>
    </source>
</evidence>
<gene>
    <name evidence="6" type="ORF">CAL19_16525</name>
</gene>
<dbReference type="AlphaFoldDB" id="A0A261QUU9"/>
<dbReference type="GO" id="GO:0009289">
    <property type="term" value="C:pilus"/>
    <property type="evidence" value="ECO:0007669"/>
    <property type="project" value="UniProtKB-SubCell"/>
</dbReference>
<evidence type="ECO:0000256" key="3">
    <source>
        <dbReference type="ARBA" id="ARBA00022729"/>
    </source>
</evidence>
<reference evidence="7" key="1">
    <citation type="submission" date="2017-05" db="EMBL/GenBank/DDBJ databases">
        <title>Complete and WGS of Bordetella genogroups.</title>
        <authorList>
            <person name="Spilker T."/>
            <person name="Lipuma J."/>
        </authorList>
    </citation>
    <scope>NUCLEOTIDE SEQUENCE [LARGE SCALE GENOMIC DNA]</scope>
    <source>
        <strain evidence="7">AU18089</strain>
    </source>
</reference>